<dbReference type="Proteomes" id="UP000728032">
    <property type="component" value="Unassembled WGS sequence"/>
</dbReference>
<feature type="signal peptide" evidence="1">
    <location>
        <begin position="1"/>
        <end position="17"/>
    </location>
</feature>
<evidence type="ECO:0000313" key="3">
    <source>
        <dbReference type="Proteomes" id="UP000728032"/>
    </source>
</evidence>
<dbReference type="EMBL" id="CAJPVJ010003906">
    <property type="protein sequence ID" value="CAG2168068.1"/>
    <property type="molecule type" value="Genomic_DNA"/>
</dbReference>
<reference evidence="2" key="1">
    <citation type="submission" date="2020-11" db="EMBL/GenBank/DDBJ databases">
        <authorList>
            <person name="Tran Van P."/>
        </authorList>
    </citation>
    <scope>NUCLEOTIDE SEQUENCE</scope>
</reference>
<evidence type="ECO:0000313" key="2">
    <source>
        <dbReference type="EMBL" id="CAD7649965.1"/>
    </source>
</evidence>
<dbReference type="AlphaFoldDB" id="A0A7R9M0F2"/>
<proteinExistence type="predicted"/>
<name>A0A7R9M0F2_9ACAR</name>
<evidence type="ECO:0000256" key="1">
    <source>
        <dbReference type="SAM" id="SignalP"/>
    </source>
</evidence>
<accession>A0A7R9M0F2</accession>
<keyword evidence="1" id="KW-0732">Signal</keyword>
<feature type="chain" id="PRO_5036211363" evidence="1">
    <location>
        <begin position="18"/>
        <end position="125"/>
    </location>
</feature>
<gene>
    <name evidence="2" type="ORF">ONB1V03_LOCUS7562</name>
</gene>
<dbReference type="EMBL" id="OC918731">
    <property type="protein sequence ID" value="CAD7649965.1"/>
    <property type="molecule type" value="Genomic_DNA"/>
</dbReference>
<sequence>MQFLWYIMGIFCASVSALLPLNIDTSDDDPLVVSCMGKMYDQTQNCGEQAIKDWNITDKTDPKSKNACCSAWEEGDCLVIAAKAKCSADEVTHFQTYIKTLFADEEKENCQKYPYQSKECKLTRN</sequence>
<keyword evidence="3" id="KW-1185">Reference proteome</keyword>
<protein>
    <submittedName>
        <fullName evidence="2">Uncharacterized protein</fullName>
    </submittedName>
</protein>
<organism evidence="2">
    <name type="scientific">Oppiella nova</name>
    <dbReference type="NCBI Taxonomy" id="334625"/>
    <lineage>
        <taxon>Eukaryota</taxon>
        <taxon>Metazoa</taxon>
        <taxon>Ecdysozoa</taxon>
        <taxon>Arthropoda</taxon>
        <taxon>Chelicerata</taxon>
        <taxon>Arachnida</taxon>
        <taxon>Acari</taxon>
        <taxon>Acariformes</taxon>
        <taxon>Sarcoptiformes</taxon>
        <taxon>Oribatida</taxon>
        <taxon>Brachypylina</taxon>
        <taxon>Oppioidea</taxon>
        <taxon>Oppiidae</taxon>
        <taxon>Oppiella</taxon>
    </lineage>
</organism>